<evidence type="ECO:0000259" key="3">
    <source>
        <dbReference type="SMART" id="SM00382"/>
    </source>
</evidence>
<protein>
    <submittedName>
        <fullName evidence="4">Stage III sporulation protein AA</fullName>
    </submittedName>
</protein>
<reference evidence="4" key="2">
    <citation type="journal article" date="2021" name="PeerJ">
        <title>Extensive microbial diversity within the chicken gut microbiome revealed by metagenomics and culture.</title>
        <authorList>
            <person name="Gilroy R."/>
            <person name="Ravi A."/>
            <person name="Getino M."/>
            <person name="Pursley I."/>
            <person name="Horton D.L."/>
            <person name="Alikhan N.F."/>
            <person name="Baker D."/>
            <person name="Gharbi K."/>
            <person name="Hall N."/>
            <person name="Watson M."/>
            <person name="Adriaenssens E.M."/>
            <person name="Foster-Nyarko E."/>
            <person name="Jarju S."/>
            <person name="Secka A."/>
            <person name="Antonio M."/>
            <person name="Oren A."/>
            <person name="Chaudhuri R.R."/>
            <person name="La Ragione R."/>
            <person name="Hildebrand F."/>
            <person name="Pallen M.J."/>
        </authorList>
    </citation>
    <scope>NUCLEOTIDE SEQUENCE</scope>
    <source>
        <strain evidence="4">ChiGjej2B2-16831</strain>
    </source>
</reference>
<dbReference type="InterPro" id="IPR045735">
    <property type="entry name" value="Spore_III_AA_AAA+_ATPase"/>
</dbReference>
<dbReference type="InterPro" id="IPR003593">
    <property type="entry name" value="AAA+_ATPase"/>
</dbReference>
<dbReference type="Proteomes" id="UP000824128">
    <property type="component" value="Unassembled WGS sequence"/>
</dbReference>
<evidence type="ECO:0000313" key="5">
    <source>
        <dbReference type="Proteomes" id="UP000824128"/>
    </source>
</evidence>
<keyword evidence="2" id="KW-0067">ATP-binding</keyword>
<evidence type="ECO:0000313" key="4">
    <source>
        <dbReference type="EMBL" id="HIU94666.1"/>
    </source>
</evidence>
<dbReference type="PANTHER" id="PTHR20953:SF3">
    <property type="entry name" value="P-LOOP CONTAINING NUCLEOSIDE TRIPHOSPHATE HYDROLASES SUPERFAMILY PROTEIN"/>
    <property type="match status" value="1"/>
</dbReference>
<dbReference type="Gene3D" id="3.40.50.300">
    <property type="entry name" value="P-loop containing nucleotide triphosphate hydrolases"/>
    <property type="match status" value="1"/>
</dbReference>
<dbReference type="Pfam" id="PF19568">
    <property type="entry name" value="Spore_III_AA"/>
    <property type="match status" value="1"/>
</dbReference>
<proteinExistence type="predicted"/>
<dbReference type="SMART" id="SM00382">
    <property type="entry name" value="AAA"/>
    <property type="match status" value="1"/>
</dbReference>
<comment type="caution">
    <text evidence="4">The sequence shown here is derived from an EMBL/GenBank/DDBJ whole genome shotgun (WGS) entry which is preliminary data.</text>
</comment>
<name>A0A9D1N4T6_9FIRM</name>
<evidence type="ECO:0000256" key="2">
    <source>
        <dbReference type="ARBA" id="ARBA00022840"/>
    </source>
</evidence>
<dbReference type="InterPro" id="IPR014217">
    <property type="entry name" value="Spore_III_AA"/>
</dbReference>
<evidence type="ECO:0000256" key="1">
    <source>
        <dbReference type="ARBA" id="ARBA00022741"/>
    </source>
</evidence>
<dbReference type="NCBIfam" id="TIGR02858">
    <property type="entry name" value="spore_III_AA"/>
    <property type="match status" value="1"/>
</dbReference>
<gene>
    <name evidence="4" type="primary">spoIIIAA</name>
    <name evidence="4" type="ORF">IAD24_05845</name>
</gene>
<keyword evidence="1" id="KW-0547">Nucleotide-binding</keyword>
<reference evidence="4" key="1">
    <citation type="submission" date="2020-10" db="EMBL/GenBank/DDBJ databases">
        <authorList>
            <person name="Gilroy R."/>
        </authorList>
    </citation>
    <scope>NUCLEOTIDE SEQUENCE</scope>
    <source>
        <strain evidence="4">ChiGjej2B2-16831</strain>
    </source>
</reference>
<dbReference type="PANTHER" id="PTHR20953">
    <property type="entry name" value="KINASE-RELATED"/>
    <property type="match status" value="1"/>
</dbReference>
<accession>A0A9D1N4T6</accession>
<dbReference type="GO" id="GO:0005524">
    <property type="term" value="F:ATP binding"/>
    <property type="evidence" value="ECO:0007669"/>
    <property type="project" value="UniProtKB-KW"/>
</dbReference>
<dbReference type="SUPFAM" id="SSF52540">
    <property type="entry name" value="P-loop containing nucleoside triphosphate hydrolases"/>
    <property type="match status" value="1"/>
</dbReference>
<dbReference type="InterPro" id="IPR027417">
    <property type="entry name" value="P-loop_NTPase"/>
</dbReference>
<dbReference type="EMBL" id="DVNZ01000186">
    <property type="protein sequence ID" value="HIU94666.1"/>
    <property type="molecule type" value="Genomic_DNA"/>
</dbReference>
<dbReference type="AlphaFoldDB" id="A0A9D1N4T6"/>
<sequence length="321" mass="33872">MQPRSWKGDLGPYLPPRVREMLASVDEDAPLEEIRLRAGQPLQLCFTGCERLIYAVGGRPAVSAQDCADTLSRVCEQSLYAWEEELKSGFVTLPGGYRVGVCGRAVGHDGVPARLTDVTSLNFRISRAVEGAALPVLPLLADGAGLPRSTLVLSAPGCGKTTLLRDLARLCATGAAGVRPCRVGVVDTRFELAGSLRGVPQFDLGPRTDVLSGCAKAAGMRLLVTAMSPEVLVADELSTAADVEAAQEAAACGVRLLAGVHAGEPQTLLARPPLRELMRARLFDRYVLLGRSRGVGTVEGVFDGELRQLAAEAAPCCGRSL</sequence>
<feature type="domain" description="AAA+ ATPase" evidence="3">
    <location>
        <begin position="146"/>
        <end position="293"/>
    </location>
</feature>
<organism evidence="4 5">
    <name type="scientific">Candidatus Aphodomorpha intestinavium</name>
    <dbReference type="NCBI Taxonomy" id="2840672"/>
    <lineage>
        <taxon>Bacteria</taxon>
        <taxon>Bacillati</taxon>
        <taxon>Bacillota</taxon>
        <taxon>Clostridia</taxon>
        <taxon>Eubacteriales</taxon>
        <taxon>Candidatus Aphodomorpha</taxon>
    </lineage>
</organism>
<dbReference type="CDD" id="cd00267">
    <property type="entry name" value="ABC_ATPase"/>
    <property type="match status" value="1"/>
</dbReference>